<name>A0A8S5NUK3_9CAUD</name>
<evidence type="ECO:0000259" key="1">
    <source>
        <dbReference type="Pfam" id="PF04233"/>
    </source>
</evidence>
<reference evidence="2" key="1">
    <citation type="journal article" date="2021" name="Proc. Natl. Acad. Sci. U.S.A.">
        <title>A Catalog of Tens of Thousands of Viruses from Human Metagenomes Reveals Hidden Associations with Chronic Diseases.</title>
        <authorList>
            <person name="Tisza M.J."/>
            <person name="Buck C.B."/>
        </authorList>
    </citation>
    <scope>NUCLEOTIDE SEQUENCE</scope>
    <source>
        <strain evidence="2">CtybZ1</strain>
    </source>
</reference>
<organism evidence="2">
    <name type="scientific">Siphoviridae sp. ctybZ1</name>
    <dbReference type="NCBI Taxonomy" id="2825746"/>
    <lineage>
        <taxon>Viruses</taxon>
        <taxon>Duplodnaviria</taxon>
        <taxon>Heunggongvirae</taxon>
        <taxon>Uroviricota</taxon>
        <taxon>Caudoviricetes</taxon>
    </lineage>
</organism>
<accession>A0A8S5NUK3</accession>
<evidence type="ECO:0000313" key="2">
    <source>
        <dbReference type="EMBL" id="DAD97922.1"/>
    </source>
</evidence>
<dbReference type="EMBL" id="BK015250">
    <property type="protein sequence ID" value="DAD97922.1"/>
    <property type="molecule type" value="Genomic_DNA"/>
</dbReference>
<sequence length="341" mass="39720">MANDYWQKRYERILDESFQKATLTDDEIKQQYARALRRMEKAINDWYRRFANENGITLQEARKLLDKYEMKAFKMDLKEFEKEAKQLGMSKEHQQMLSNASIRERLSREQMLYINMVHEIEVMAHSQNVSVKNMLDDVYRSAVYKSAYTAQTQRGSYSMINSIDGKRVDSVVNSQWANDGQDFSSRIWTDKVKLVANLQNDFTQALMIGQGADTMADNLSKRMKTSYSNAKRLVETETARVHEQGFLDSMTELDVDKLEILATLDSHTSPICRRMDRKIVRRVDAKPGVTVPPFHCYCRSTTIPYIEGLEGETRTGRNKDDKSIDVDGAITYEEWEKQYID</sequence>
<dbReference type="NCBIfam" id="TIGR01641">
    <property type="entry name" value="phageSPP1_gp7"/>
    <property type="match status" value="1"/>
</dbReference>
<protein>
    <submittedName>
        <fullName evidence="2">Minor capsid protein</fullName>
    </submittedName>
</protein>
<dbReference type="Pfam" id="PF04233">
    <property type="entry name" value="Phage_Mu_F"/>
    <property type="match status" value="1"/>
</dbReference>
<feature type="domain" description="Phage head morphogenesis" evidence="1">
    <location>
        <begin position="197"/>
        <end position="303"/>
    </location>
</feature>
<dbReference type="InterPro" id="IPR006528">
    <property type="entry name" value="Phage_head_morphogenesis_dom"/>
</dbReference>
<proteinExistence type="predicted"/>